<gene>
    <name evidence="2" type="ORF">AB3G34_02980</name>
</gene>
<dbReference type="InterPro" id="IPR003018">
    <property type="entry name" value="GAF"/>
</dbReference>
<dbReference type="Pfam" id="PF01590">
    <property type="entry name" value="GAF"/>
    <property type="match status" value="1"/>
</dbReference>
<protein>
    <submittedName>
        <fullName evidence="2">GAF domain-containing protein</fullName>
    </submittedName>
</protein>
<dbReference type="Gene3D" id="3.30.450.20">
    <property type="entry name" value="PAS domain"/>
    <property type="match status" value="1"/>
</dbReference>
<sequence>MKKYKNRVEDLLSYAILDTDPEEELNEITELVSLVFDMPISLITMVDKDRQWFKARKGVHQQQTKREYSFCKYTLTKPNEVLVIEDTYTDKRFANNPTVTGPLNIRFYAGAPLVTPEGNVLGTLCVLDSKPRFITENQKKALQILAKKTMDFLNIRKLMLEQRNYIAKSAENLIKLTDNIPSTIFQLRRRSNGEFIYDFLSLGDFKLPKNLDEDKKVLEPFDGFNLIHKDYQTKFKKALETSYKTLTTWYFEYKIEIDNVTKWYMVKAEPERLPNNEVVWYGMYHEISSHIAYEKTMEQISFDISHVLRKPVANLMGLSALIKEEQNLSELDLKTYAEYIEIVSEELNRFTKDLNSTYHNKWVNIVDYNLKRRNNINTAIINSQD</sequence>
<name>A0AB39W4U8_9FLAO</name>
<dbReference type="InterPro" id="IPR029016">
    <property type="entry name" value="GAF-like_dom_sf"/>
</dbReference>
<proteinExistence type="predicted"/>
<dbReference type="EMBL" id="CP165625">
    <property type="protein sequence ID" value="XDU96075.1"/>
    <property type="molecule type" value="Genomic_DNA"/>
</dbReference>
<accession>A0AB39W4U8</accession>
<dbReference type="Gene3D" id="3.30.450.40">
    <property type="match status" value="1"/>
</dbReference>
<evidence type="ECO:0000313" key="2">
    <source>
        <dbReference type="EMBL" id="XDU96075.1"/>
    </source>
</evidence>
<dbReference type="RefSeq" id="WP_367768358.1">
    <property type="nucleotide sequence ID" value="NZ_CP165625.1"/>
</dbReference>
<organism evidence="2">
    <name type="scientific">Flavobacterium sp. WC2409</name>
    <dbReference type="NCBI Taxonomy" id="3234139"/>
    <lineage>
        <taxon>Bacteria</taxon>
        <taxon>Pseudomonadati</taxon>
        <taxon>Bacteroidota</taxon>
        <taxon>Flavobacteriia</taxon>
        <taxon>Flavobacteriales</taxon>
        <taxon>Flavobacteriaceae</taxon>
        <taxon>Flavobacterium</taxon>
    </lineage>
</organism>
<dbReference type="PANTHER" id="PTHR43102">
    <property type="entry name" value="SLR1143 PROTEIN"/>
    <property type="match status" value="1"/>
</dbReference>
<evidence type="ECO:0000259" key="1">
    <source>
        <dbReference type="SMART" id="SM00065"/>
    </source>
</evidence>
<dbReference type="SUPFAM" id="SSF55781">
    <property type="entry name" value="GAF domain-like"/>
    <property type="match status" value="1"/>
</dbReference>
<dbReference type="PANTHER" id="PTHR43102:SF2">
    <property type="entry name" value="GAF DOMAIN-CONTAINING PROTEIN"/>
    <property type="match status" value="1"/>
</dbReference>
<dbReference type="SMART" id="SM00065">
    <property type="entry name" value="GAF"/>
    <property type="match status" value="1"/>
</dbReference>
<reference evidence="2" key="1">
    <citation type="submission" date="2024-07" db="EMBL/GenBank/DDBJ databases">
        <authorList>
            <person name="Biller S.J."/>
        </authorList>
    </citation>
    <scope>NUCLEOTIDE SEQUENCE</scope>
    <source>
        <strain evidence="2">WC2409</strain>
    </source>
</reference>
<dbReference type="AlphaFoldDB" id="A0AB39W4U8"/>
<feature type="domain" description="GAF" evidence="1">
    <location>
        <begin position="20"/>
        <end position="165"/>
    </location>
</feature>